<keyword evidence="6" id="KW-0808">Transferase</keyword>
<dbReference type="Gene3D" id="1.10.287.130">
    <property type="match status" value="1"/>
</dbReference>
<evidence type="ECO:0000256" key="4">
    <source>
        <dbReference type="ARBA" id="ARBA00022475"/>
    </source>
</evidence>
<comment type="caution">
    <text evidence="10">The sequence shown here is derived from an EMBL/GenBank/DDBJ whole genome shotgun (WGS) entry which is preliminary data.</text>
</comment>
<keyword evidence="7" id="KW-0547">Nucleotide-binding</keyword>
<dbReference type="InterPro" id="IPR003594">
    <property type="entry name" value="HATPase_dom"/>
</dbReference>
<keyword evidence="8 10" id="KW-0418">Kinase</keyword>
<sequence length="439" mass="50077">MVRSTFTKAYISLATGLIITVVAFLTLGSDFMRKTEVEIFLNDGQFFVNQYIEQRDQPNSLYKELTNTGKQQFYIFNLSLVNVKPDTLPCSDCRELYRLKSIPVYLVEDNLYAAVFPLPNSAKSLMFSENRDFFEPQFEWYEDSEVMFVIGLVAWIFVSLGVFVYVPIRHLHNQINQLNRASRRFGRGEFSARIDSDNFRLPLKELAESFNHMADDIEGHVRQSQIYTQAIPHEVRTPLSRIQLASDMARRNAVEEQEPFFDDIDRYVDDISALTASVVQISRVGGLTESELLDTQNLLPEHWLKQRIDRQEHYNKQISFHASLTEPAPALDVLETLANLVIDNLLQNAFRYADAAVAITLIGFDNTLVIDIEDDGAGIPKDKYDEIFLAFSRLDESRHSDGFGLGLTIASEAAKRLNWRISLGESELGGARFTVLIEC</sequence>
<name>A0A837G943_9VIBR</name>
<dbReference type="Pfam" id="PF02518">
    <property type="entry name" value="HATPase_c"/>
    <property type="match status" value="1"/>
</dbReference>
<dbReference type="InterPro" id="IPR036890">
    <property type="entry name" value="HATPase_C_sf"/>
</dbReference>
<gene>
    <name evidence="10" type="ORF">TW71_10170</name>
</gene>
<evidence type="ECO:0000256" key="9">
    <source>
        <dbReference type="ARBA" id="ARBA00022840"/>
    </source>
</evidence>
<dbReference type="SMART" id="SM00304">
    <property type="entry name" value="HAMP"/>
    <property type="match status" value="1"/>
</dbReference>
<dbReference type="CDD" id="cd06225">
    <property type="entry name" value="HAMP"/>
    <property type="match status" value="1"/>
</dbReference>
<keyword evidence="5" id="KW-0597">Phosphoprotein</keyword>
<dbReference type="RefSeq" id="WP_045985791.1">
    <property type="nucleotide sequence ID" value="NZ_CP063052.1"/>
</dbReference>
<dbReference type="InterPro" id="IPR003660">
    <property type="entry name" value="HAMP_dom"/>
</dbReference>
<evidence type="ECO:0000256" key="8">
    <source>
        <dbReference type="ARBA" id="ARBA00022777"/>
    </source>
</evidence>
<accession>A0A837G943</accession>
<evidence type="ECO:0000256" key="1">
    <source>
        <dbReference type="ARBA" id="ARBA00000085"/>
    </source>
</evidence>
<dbReference type="InterPro" id="IPR036097">
    <property type="entry name" value="HisK_dim/P_sf"/>
</dbReference>
<dbReference type="InterPro" id="IPR005467">
    <property type="entry name" value="His_kinase_dom"/>
</dbReference>
<dbReference type="SMART" id="SM00388">
    <property type="entry name" value="HisKA"/>
    <property type="match status" value="1"/>
</dbReference>
<proteinExistence type="predicted"/>
<evidence type="ECO:0000256" key="2">
    <source>
        <dbReference type="ARBA" id="ARBA00004651"/>
    </source>
</evidence>
<comment type="catalytic activity">
    <reaction evidence="1">
        <text>ATP + protein L-histidine = ADP + protein N-phospho-L-histidine.</text>
        <dbReference type="EC" id="2.7.13.3"/>
    </reaction>
</comment>
<dbReference type="InterPro" id="IPR050980">
    <property type="entry name" value="2C_sensor_his_kinase"/>
</dbReference>
<dbReference type="Pfam" id="PF00512">
    <property type="entry name" value="HisKA"/>
    <property type="match status" value="1"/>
</dbReference>
<evidence type="ECO:0000313" key="10">
    <source>
        <dbReference type="EMBL" id="KJY74054.1"/>
    </source>
</evidence>
<evidence type="ECO:0000256" key="7">
    <source>
        <dbReference type="ARBA" id="ARBA00022741"/>
    </source>
</evidence>
<dbReference type="PANTHER" id="PTHR44936:SF10">
    <property type="entry name" value="SENSOR PROTEIN RSTB"/>
    <property type="match status" value="1"/>
</dbReference>
<dbReference type="Gene3D" id="3.30.565.10">
    <property type="entry name" value="Histidine kinase-like ATPase, C-terminal domain"/>
    <property type="match status" value="1"/>
</dbReference>
<dbReference type="Pfam" id="PF00672">
    <property type="entry name" value="HAMP"/>
    <property type="match status" value="1"/>
</dbReference>
<keyword evidence="4" id="KW-0472">Membrane</keyword>
<dbReference type="AlphaFoldDB" id="A0A837G943"/>
<dbReference type="GO" id="GO:0000155">
    <property type="term" value="F:phosphorelay sensor kinase activity"/>
    <property type="evidence" value="ECO:0007669"/>
    <property type="project" value="InterPro"/>
</dbReference>
<dbReference type="PANTHER" id="PTHR44936">
    <property type="entry name" value="SENSOR PROTEIN CREC"/>
    <property type="match status" value="1"/>
</dbReference>
<dbReference type="SUPFAM" id="SSF47384">
    <property type="entry name" value="Homodimeric domain of signal transducing histidine kinase"/>
    <property type="match status" value="1"/>
</dbReference>
<keyword evidence="9" id="KW-0067">ATP-binding</keyword>
<dbReference type="EC" id="2.7.13.3" evidence="3"/>
<dbReference type="PROSITE" id="PS50885">
    <property type="entry name" value="HAMP"/>
    <property type="match status" value="1"/>
</dbReference>
<keyword evidence="4" id="KW-1003">Cell membrane</keyword>
<dbReference type="InterPro" id="IPR003661">
    <property type="entry name" value="HisK_dim/P_dom"/>
</dbReference>
<evidence type="ECO:0000256" key="6">
    <source>
        <dbReference type="ARBA" id="ARBA00022679"/>
    </source>
</evidence>
<dbReference type="PROSITE" id="PS50109">
    <property type="entry name" value="HIS_KIN"/>
    <property type="match status" value="1"/>
</dbReference>
<dbReference type="EMBL" id="JXXR01000010">
    <property type="protein sequence ID" value="KJY74054.1"/>
    <property type="molecule type" value="Genomic_DNA"/>
</dbReference>
<organism evidence="10">
    <name type="scientific">Vibrio coralliilyticus</name>
    <dbReference type="NCBI Taxonomy" id="190893"/>
    <lineage>
        <taxon>Bacteria</taxon>
        <taxon>Pseudomonadati</taxon>
        <taxon>Pseudomonadota</taxon>
        <taxon>Gammaproteobacteria</taxon>
        <taxon>Vibrionales</taxon>
        <taxon>Vibrionaceae</taxon>
        <taxon>Vibrio</taxon>
    </lineage>
</organism>
<dbReference type="InterPro" id="IPR004358">
    <property type="entry name" value="Sig_transdc_His_kin-like_C"/>
</dbReference>
<dbReference type="PRINTS" id="PR00344">
    <property type="entry name" value="BCTRLSENSOR"/>
</dbReference>
<dbReference type="GO" id="GO:0005524">
    <property type="term" value="F:ATP binding"/>
    <property type="evidence" value="ECO:0007669"/>
    <property type="project" value="UniProtKB-KW"/>
</dbReference>
<dbReference type="SUPFAM" id="SSF55874">
    <property type="entry name" value="ATPase domain of HSP90 chaperone/DNA topoisomerase II/histidine kinase"/>
    <property type="match status" value="1"/>
</dbReference>
<dbReference type="CDD" id="cd00082">
    <property type="entry name" value="HisKA"/>
    <property type="match status" value="1"/>
</dbReference>
<dbReference type="Gene3D" id="6.10.340.10">
    <property type="match status" value="1"/>
</dbReference>
<protein>
    <recommendedName>
        <fullName evidence="3">histidine kinase</fullName>
        <ecNumber evidence="3">2.7.13.3</ecNumber>
    </recommendedName>
</protein>
<dbReference type="SMART" id="SM00387">
    <property type="entry name" value="HATPase_c"/>
    <property type="match status" value="1"/>
</dbReference>
<comment type="subcellular location">
    <subcellularLocation>
        <location evidence="2">Cell membrane</location>
        <topology evidence="2">Multi-pass membrane protein</topology>
    </subcellularLocation>
</comment>
<reference evidence="10" key="1">
    <citation type="journal article" date="2015" name="BMC Genomics">
        <title>Genome mining reveals unlocked bioactive potential of marine Gram-negative bacteria.</title>
        <authorList>
            <person name="Machado H."/>
            <person name="Sonnenschein E.C."/>
            <person name="Melchiorsen J."/>
            <person name="Gram L."/>
        </authorList>
    </citation>
    <scope>NUCLEOTIDE SEQUENCE</scope>
    <source>
        <strain evidence="10">S2052</strain>
    </source>
</reference>
<dbReference type="GO" id="GO:0005886">
    <property type="term" value="C:plasma membrane"/>
    <property type="evidence" value="ECO:0007669"/>
    <property type="project" value="UniProtKB-SubCell"/>
</dbReference>
<evidence type="ECO:0000256" key="5">
    <source>
        <dbReference type="ARBA" id="ARBA00022553"/>
    </source>
</evidence>
<evidence type="ECO:0000256" key="3">
    <source>
        <dbReference type="ARBA" id="ARBA00012438"/>
    </source>
</evidence>